<keyword evidence="2" id="KW-1185">Reference proteome</keyword>
<accession>A0A494RFE5</accession>
<dbReference type="RefSeq" id="WP_121482099.1">
    <property type="nucleotide sequence ID" value="NZ_CP032707.1"/>
</dbReference>
<dbReference type="Proteomes" id="UP000276984">
    <property type="component" value="Chromosome"/>
</dbReference>
<name>A0A494RFE5_9CAUL</name>
<evidence type="ECO:0000313" key="1">
    <source>
        <dbReference type="EMBL" id="AYG94951.1"/>
    </source>
</evidence>
<protein>
    <submittedName>
        <fullName evidence="1">Uncharacterized protein</fullName>
    </submittedName>
</protein>
<organism evidence="1 2">
    <name type="scientific">Brevundimonas naejangsanensis</name>
    <dbReference type="NCBI Taxonomy" id="588932"/>
    <lineage>
        <taxon>Bacteria</taxon>
        <taxon>Pseudomonadati</taxon>
        <taxon>Pseudomonadota</taxon>
        <taxon>Alphaproteobacteria</taxon>
        <taxon>Caulobacterales</taxon>
        <taxon>Caulobacteraceae</taxon>
        <taxon>Brevundimonas</taxon>
    </lineage>
</organism>
<sequence length="70" mass="8023">MKPNFKLSSLELDPVAWRACATFADEEITITARFPFRPEYDMPFGEVRELAERRALELLDCAPRPNGPPE</sequence>
<dbReference type="EMBL" id="CP032707">
    <property type="protein sequence ID" value="AYG94951.1"/>
    <property type="molecule type" value="Genomic_DNA"/>
</dbReference>
<reference evidence="1 2" key="1">
    <citation type="submission" date="2018-10" db="EMBL/GenBank/DDBJ databases">
        <title>Complete genome sequence of Brevundimonas naejangsanensis BRV3.</title>
        <authorList>
            <person name="Berrios L."/>
            <person name="Ely B."/>
        </authorList>
    </citation>
    <scope>NUCLEOTIDE SEQUENCE [LARGE SCALE GENOMIC DNA]</scope>
    <source>
        <strain evidence="1 2">BRV3</strain>
    </source>
</reference>
<dbReference type="AlphaFoldDB" id="A0A494RFE5"/>
<proteinExistence type="predicted"/>
<evidence type="ECO:0000313" key="2">
    <source>
        <dbReference type="Proteomes" id="UP000276984"/>
    </source>
</evidence>
<gene>
    <name evidence="1" type="ORF">D8I30_06965</name>
</gene>